<dbReference type="RefSeq" id="WP_166290337.1">
    <property type="nucleotide sequence ID" value="NZ_CP049863.1"/>
</dbReference>
<dbReference type="InterPro" id="IPR022272">
    <property type="entry name" value="Lipocalin_CS"/>
</dbReference>
<dbReference type="PANTHER" id="PTHR10612">
    <property type="entry name" value="APOLIPOPROTEIN D"/>
    <property type="match status" value="1"/>
</dbReference>
<evidence type="ECO:0000313" key="4">
    <source>
        <dbReference type="EMBL" id="QIK62856.1"/>
    </source>
</evidence>
<accession>A0A6G7XEG0</accession>
<dbReference type="PRINTS" id="PR01171">
    <property type="entry name" value="BCTLIPOCALIN"/>
</dbReference>
<dbReference type="Pfam" id="PF08212">
    <property type="entry name" value="Lipocalin_2"/>
    <property type="match status" value="1"/>
</dbReference>
<evidence type="ECO:0000256" key="2">
    <source>
        <dbReference type="PIRNR" id="PIRNR036893"/>
    </source>
</evidence>
<evidence type="ECO:0000256" key="1">
    <source>
        <dbReference type="ARBA" id="ARBA00006889"/>
    </source>
</evidence>
<dbReference type="CDD" id="cd19438">
    <property type="entry name" value="lipocalin_Blc-like"/>
    <property type="match status" value="1"/>
</dbReference>
<dbReference type="KEGG" id="lvi:G7068_06320"/>
<dbReference type="PIRSF" id="PIRSF036893">
    <property type="entry name" value="Lipocalin_ApoD"/>
    <property type="match status" value="1"/>
</dbReference>
<dbReference type="SUPFAM" id="SSF50814">
    <property type="entry name" value="Lipocalins"/>
    <property type="match status" value="1"/>
</dbReference>
<protein>
    <submittedName>
        <fullName evidence="4">Lipocalin family protein</fullName>
    </submittedName>
</protein>
<organism evidence="4 5">
    <name type="scientific">Leucobacter viscericola</name>
    <dbReference type="NCBI Taxonomy" id="2714935"/>
    <lineage>
        <taxon>Bacteria</taxon>
        <taxon>Bacillati</taxon>
        <taxon>Actinomycetota</taxon>
        <taxon>Actinomycetes</taxon>
        <taxon>Micrococcales</taxon>
        <taxon>Microbacteriaceae</taxon>
        <taxon>Leucobacter</taxon>
    </lineage>
</organism>
<dbReference type="Proteomes" id="UP000502677">
    <property type="component" value="Chromosome"/>
</dbReference>
<dbReference type="EMBL" id="CP049863">
    <property type="protein sequence ID" value="QIK62856.1"/>
    <property type="molecule type" value="Genomic_DNA"/>
</dbReference>
<feature type="domain" description="Lipocalin/cytosolic fatty-acid binding" evidence="3">
    <location>
        <begin position="13"/>
        <end position="159"/>
    </location>
</feature>
<evidence type="ECO:0000313" key="5">
    <source>
        <dbReference type="Proteomes" id="UP000502677"/>
    </source>
</evidence>
<dbReference type="PANTHER" id="PTHR10612:SF34">
    <property type="entry name" value="APOLIPOPROTEIN D"/>
    <property type="match status" value="1"/>
</dbReference>
<dbReference type="PROSITE" id="PS00213">
    <property type="entry name" value="LIPOCALIN"/>
    <property type="match status" value="1"/>
</dbReference>
<comment type="similarity">
    <text evidence="1 2">Belongs to the calycin superfamily. Lipocalin family.</text>
</comment>
<dbReference type="InterPro" id="IPR000566">
    <property type="entry name" value="Lipocln_cytosolic_FA-bd_dom"/>
</dbReference>
<dbReference type="Gene3D" id="2.40.128.20">
    <property type="match status" value="1"/>
</dbReference>
<evidence type="ECO:0000259" key="3">
    <source>
        <dbReference type="Pfam" id="PF08212"/>
    </source>
</evidence>
<dbReference type="GO" id="GO:0006950">
    <property type="term" value="P:response to stress"/>
    <property type="evidence" value="ECO:0007669"/>
    <property type="project" value="UniProtKB-ARBA"/>
</dbReference>
<dbReference type="InterPro" id="IPR047202">
    <property type="entry name" value="Lipocalin_Blc-like_dom"/>
</dbReference>
<gene>
    <name evidence="4" type="ORF">G7068_06320</name>
</gene>
<proteinExistence type="inferred from homology"/>
<keyword evidence="5" id="KW-1185">Reference proteome</keyword>
<dbReference type="InterPro" id="IPR012674">
    <property type="entry name" value="Calycin"/>
</dbReference>
<dbReference type="InterPro" id="IPR022271">
    <property type="entry name" value="Lipocalin_ApoD"/>
</dbReference>
<dbReference type="AlphaFoldDB" id="A0A6G7XEG0"/>
<dbReference type="InterPro" id="IPR002446">
    <property type="entry name" value="Lipocalin_bac"/>
</dbReference>
<reference evidence="4 5" key="1">
    <citation type="submission" date="2020-03" db="EMBL/GenBank/DDBJ databases">
        <title>Leucobacter sp. nov., isolated from beetles.</title>
        <authorList>
            <person name="Hyun D.-W."/>
            <person name="Bae J.-W."/>
        </authorList>
    </citation>
    <scope>NUCLEOTIDE SEQUENCE [LARGE SCALE GENOMIC DNA]</scope>
    <source>
        <strain evidence="4 5">HDW9C</strain>
    </source>
</reference>
<sequence length="174" mass="20114">MNDTNPVRSVENVDLQRYLGLWFEIGRLPLRYEDDTAEDVTAEYSLREDGTVQVDNRCLDAEKTPTQAIGQADPDPEHAGRLRVTFLPEGLRWIPFTRADYWILKLDPEYRVALVGTPDRKYLWLLSRESQLEEAVKQAYLAEARSQGYELERWIETQQSGAKVTDEHLANSSR</sequence>
<name>A0A6G7XEG0_9MICO</name>